<reference evidence="2" key="1">
    <citation type="journal article" date="2023" name="Front. Mar. Sci.">
        <title>A new Merluccius polli reference genome to investigate the effects of global change in West African waters.</title>
        <authorList>
            <person name="Mateo J.L."/>
            <person name="Blanco-Fernandez C."/>
            <person name="Garcia-Vazquez E."/>
            <person name="Machado-Schiaffino G."/>
        </authorList>
    </citation>
    <scope>NUCLEOTIDE SEQUENCE</scope>
    <source>
        <strain evidence="2">C29</strain>
        <tissue evidence="2">Fin</tissue>
    </source>
</reference>
<proteinExistence type="predicted"/>
<protein>
    <submittedName>
        <fullName evidence="2">Uncharacterized protein</fullName>
    </submittedName>
</protein>
<feature type="compositionally biased region" description="Polar residues" evidence="1">
    <location>
        <begin position="191"/>
        <end position="204"/>
    </location>
</feature>
<gene>
    <name evidence="2" type="ORF">N1851_027071</name>
</gene>
<keyword evidence="3" id="KW-1185">Reference proteome</keyword>
<name>A0AA47MB12_MERPO</name>
<dbReference type="AlphaFoldDB" id="A0AA47MB12"/>
<evidence type="ECO:0000313" key="3">
    <source>
        <dbReference type="Proteomes" id="UP001174136"/>
    </source>
</evidence>
<organism evidence="2 3">
    <name type="scientific">Merluccius polli</name>
    <name type="common">Benguela hake</name>
    <name type="synonym">Merluccius cadenati</name>
    <dbReference type="NCBI Taxonomy" id="89951"/>
    <lineage>
        <taxon>Eukaryota</taxon>
        <taxon>Metazoa</taxon>
        <taxon>Chordata</taxon>
        <taxon>Craniata</taxon>
        <taxon>Vertebrata</taxon>
        <taxon>Euteleostomi</taxon>
        <taxon>Actinopterygii</taxon>
        <taxon>Neopterygii</taxon>
        <taxon>Teleostei</taxon>
        <taxon>Neoteleostei</taxon>
        <taxon>Acanthomorphata</taxon>
        <taxon>Zeiogadaria</taxon>
        <taxon>Gadariae</taxon>
        <taxon>Gadiformes</taxon>
        <taxon>Gadoidei</taxon>
        <taxon>Merlucciidae</taxon>
        <taxon>Merluccius</taxon>
    </lineage>
</organism>
<evidence type="ECO:0000313" key="2">
    <source>
        <dbReference type="EMBL" id="KAK0136759.1"/>
    </source>
</evidence>
<sequence>MREGPRTSTPGSDIDAIHHLTDMVGQLGAQIGESIVAKLMSAGVVNMNSDHQSASTAQNTHCDVNRHDLPCVTVRVNSDKVLQTFRGDSTDKYPVQDWIDSTKTHLRKQEIPVRHYEPLNGQGKRCCKDCLAVMRPHVSLSQTSMLLCPSTGRELRASGRTTGAAQLKSHITTVTPEQPSPPSSGLAASEQCHTQGPSPSSLQAQHRHLSQFKVNLNGLQAMPLYQLWHKISNSRGETSHSYG</sequence>
<feature type="region of interest" description="Disordered" evidence="1">
    <location>
        <begin position="171"/>
        <end position="205"/>
    </location>
</feature>
<evidence type="ECO:0000256" key="1">
    <source>
        <dbReference type="SAM" id="MobiDB-lite"/>
    </source>
</evidence>
<dbReference type="Proteomes" id="UP001174136">
    <property type="component" value="Unassembled WGS sequence"/>
</dbReference>
<comment type="caution">
    <text evidence="2">The sequence shown here is derived from an EMBL/GenBank/DDBJ whole genome shotgun (WGS) entry which is preliminary data.</text>
</comment>
<dbReference type="EMBL" id="JAOPHQ010005128">
    <property type="protein sequence ID" value="KAK0136759.1"/>
    <property type="molecule type" value="Genomic_DNA"/>
</dbReference>
<accession>A0AA47MB12</accession>